<dbReference type="InterPro" id="IPR012674">
    <property type="entry name" value="Calycin"/>
</dbReference>
<dbReference type="SUPFAM" id="SSF50814">
    <property type="entry name" value="Lipocalins"/>
    <property type="match status" value="1"/>
</dbReference>
<evidence type="ECO:0000259" key="4">
    <source>
        <dbReference type="Pfam" id="PF09223"/>
    </source>
</evidence>
<dbReference type="Gene3D" id="2.40.128.20">
    <property type="match status" value="2"/>
</dbReference>
<evidence type="ECO:0000313" key="5">
    <source>
        <dbReference type="EMBL" id="EMB24129.1"/>
    </source>
</evidence>
<proteinExistence type="predicted"/>
<dbReference type="OrthoDB" id="355000at2"/>
<dbReference type="Pfam" id="PF09223">
    <property type="entry name" value="ZinT"/>
    <property type="match status" value="1"/>
</dbReference>
<reference evidence="5 6" key="1">
    <citation type="submission" date="2012-01" db="EMBL/GenBank/DDBJ databases">
        <title>The Genome Sequence of Treponema denticola SP33.</title>
        <authorList>
            <consortium name="The Broad Institute Genome Sequencing Platform"/>
            <person name="Earl A."/>
            <person name="Ward D."/>
            <person name="Feldgarden M."/>
            <person name="Gevers D."/>
            <person name="Blanton J.M."/>
            <person name="Fenno C.J."/>
            <person name="Baranova O.V."/>
            <person name="Mathney J."/>
            <person name="Dewhirst F.E."/>
            <person name="Izard J."/>
            <person name="Young S.K."/>
            <person name="Zeng Q."/>
            <person name="Gargeya S."/>
            <person name="Fitzgerald M."/>
            <person name="Haas B."/>
            <person name="Abouelleil A."/>
            <person name="Alvarado L."/>
            <person name="Arachchi H.M."/>
            <person name="Berlin A."/>
            <person name="Chapman S.B."/>
            <person name="Gearin G."/>
            <person name="Goldberg J."/>
            <person name="Griggs A."/>
            <person name="Gujja S."/>
            <person name="Hansen M."/>
            <person name="Heiman D."/>
            <person name="Howarth C."/>
            <person name="Larimer J."/>
            <person name="Lui A."/>
            <person name="MacDonald P.J.P."/>
            <person name="McCowen C."/>
            <person name="Montmayeur A."/>
            <person name="Murphy C."/>
            <person name="Neiman D."/>
            <person name="Pearson M."/>
            <person name="Priest M."/>
            <person name="Roberts A."/>
            <person name="Saif S."/>
            <person name="Shea T."/>
            <person name="Sisk P."/>
            <person name="Stolte C."/>
            <person name="Sykes S."/>
            <person name="Wortman J."/>
            <person name="Nusbaum C."/>
            <person name="Birren B."/>
        </authorList>
    </citation>
    <scope>NUCLEOTIDE SEQUENCE [LARGE SCALE GENOMIC DNA]</scope>
    <source>
        <strain evidence="5 6">SP33</strain>
    </source>
</reference>
<dbReference type="HOGENOM" id="CLU_694323_0_0_12"/>
<feature type="chain" id="PRO_5004020978" description="ZinT domain-containing protein" evidence="3">
    <location>
        <begin position="29"/>
        <end position="403"/>
    </location>
</feature>
<feature type="signal peptide" evidence="3">
    <location>
        <begin position="1"/>
        <end position="28"/>
    </location>
</feature>
<evidence type="ECO:0000256" key="1">
    <source>
        <dbReference type="ARBA" id="ARBA00022729"/>
    </source>
</evidence>
<evidence type="ECO:0000256" key="2">
    <source>
        <dbReference type="ARBA" id="ARBA00022833"/>
    </source>
</evidence>
<name>M2BQ32_TREDN</name>
<dbReference type="RefSeq" id="WP_010695807.1">
    <property type="nucleotide sequence ID" value="NZ_KB442453.1"/>
</dbReference>
<sequence>MVNKKMGAKIALILVTLAVIFTACKSMPAVVEVSPDKLVAGQELAAWKGKWVSTYTVMNDASLNAAYKKTAEGMPYYTEGGLQAAVKDMYGSSVTAMKFNGTNKVTLTMQKKDGSKSNVVCEYKYMGTKAVPGYEGSLWYTFEAVNPGKELQAVKNMIIMPPHQHGDGPVHWHVRFGYYGFDWLINGEKSWPTFVPASTKKNDMLKGAESSIETMPKWTDAAPFKSYAEHGRWINSLLVFENSSKEVMDVYAKLIKEFEGKNPKGGDFTRAEIIAELQKSDDSLKDFTHLEFNIKDGKNELIVFKGSKEIFRSNYVRVAPGKAKAYMTMKAEKKDAGMFSLISFVVVHGAPNYHFHLWYGATEEDIAAQRGTPTCYKVDVPADIRASGIERSAKRTLSALTGK</sequence>
<evidence type="ECO:0000256" key="3">
    <source>
        <dbReference type="SAM" id="SignalP"/>
    </source>
</evidence>
<dbReference type="Proteomes" id="UP000016183">
    <property type="component" value="Unassembled WGS sequence"/>
</dbReference>
<comment type="caution">
    <text evidence="5">The sequence shown here is derived from an EMBL/GenBank/DDBJ whole genome shotgun (WGS) entry which is preliminary data.</text>
</comment>
<feature type="domain" description="ZinT" evidence="4">
    <location>
        <begin position="36"/>
        <end position="205"/>
    </location>
</feature>
<dbReference type="PATRIC" id="fig|999437.3.peg.1626"/>
<dbReference type="EMBL" id="AGDZ01000022">
    <property type="protein sequence ID" value="EMB24129.1"/>
    <property type="molecule type" value="Genomic_DNA"/>
</dbReference>
<protein>
    <recommendedName>
        <fullName evidence="4">ZinT domain-containing protein</fullName>
    </recommendedName>
</protein>
<dbReference type="AlphaFoldDB" id="M2BQ32"/>
<evidence type="ECO:0000313" key="6">
    <source>
        <dbReference type="Proteomes" id="UP000016183"/>
    </source>
</evidence>
<dbReference type="GO" id="GO:0008270">
    <property type="term" value="F:zinc ion binding"/>
    <property type="evidence" value="ECO:0007669"/>
    <property type="project" value="InterPro"/>
</dbReference>
<keyword evidence="2" id="KW-0862">Zinc</keyword>
<organism evidence="5 6">
    <name type="scientific">Treponema denticola SP33</name>
    <dbReference type="NCBI Taxonomy" id="999437"/>
    <lineage>
        <taxon>Bacteria</taxon>
        <taxon>Pseudomonadati</taxon>
        <taxon>Spirochaetota</taxon>
        <taxon>Spirochaetia</taxon>
        <taxon>Spirochaetales</taxon>
        <taxon>Treponemataceae</taxon>
        <taxon>Treponema</taxon>
    </lineage>
</organism>
<gene>
    <name evidence="5" type="ORF">HMPREF9733_01578</name>
</gene>
<accession>M2BQ32</accession>
<dbReference type="PROSITE" id="PS51257">
    <property type="entry name" value="PROKAR_LIPOPROTEIN"/>
    <property type="match status" value="1"/>
</dbReference>
<dbReference type="InterPro" id="IPR015304">
    <property type="entry name" value="ZinT_dom"/>
</dbReference>
<keyword evidence="1 3" id="KW-0732">Signal</keyword>